<dbReference type="OrthoDB" id="2987886at2"/>
<feature type="transmembrane region" description="Helical" evidence="1">
    <location>
        <begin position="12"/>
        <end position="44"/>
    </location>
</feature>
<name>A0A089LZ33_9BACL</name>
<dbReference type="Pfam" id="PF09991">
    <property type="entry name" value="DUF2232"/>
    <property type="match status" value="1"/>
</dbReference>
<dbReference type="RefSeq" id="WP_038699809.1">
    <property type="nucleotide sequence ID" value="NZ_CP009286.1"/>
</dbReference>
<keyword evidence="1" id="KW-0472">Membrane</keyword>
<gene>
    <name evidence="2" type="ORF">PSTEL_26780</name>
</gene>
<evidence type="ECO:0000313" key="2">
    <source>
        <dbReference type="EMBL" id="AIQ66182.1"/>
    </source>
</evidence>
<keyword evidence="1" id="KW-0812">Transmembrane</keyword>
<proteinExistence type="predicted"/>
<dbReference type="STRING" id="169760.PSTEL_26780"/>
<reference evidence="2 3" key="1">
    <citation type="submission" date="2014-08" db="EMBL/GenBank/DDBJ databases">
        <title>Comparative genomics of the Paenibacillus odorifer group.</title>
        <authorList>
            <person name="den Bakker H.C."/>
            <person name="Tsai Y.-C."/>
            <person name="Martin N."/>
            <person name="Korlach J."/>
            <person name="Wiedmann M."/>
        </authorList>
    </citation>
    <scope>NUCLEOTIDE SEQUENCE [LARGE SCALE GENOMIC DNA]</scope>
    <source>
        <strain evidence="2 3">DSM 14472</strain>
    </source>
</reference>
<dbReference type="PANTHER" id="PTHR41324">
    <property type="entry name" value="MEMBRANE PROTEIN-RELATED"/>
    <property type="match status" value="1"/>
</dbReference>
<feature type="transmembrane region" description="Helical" evidence="1">
    <location>
        <begin position="92"/>
        <end position="112"/>
    </location>
</feature>
<feature type="transmembrane region" description="Helical" evidence="1">
    <location>
        <begin position="210"/>
        <end position="228"/>
    </location>
</feature>
<feature type="transmembrane region" description="Helical" evidence="1">
    <location>
        <begin position="56"/>
        <end position="80"/>
    </location>
</feature>
<evidence type="ECO:0000256" key="1">
    <source>
        <dbReference type="SAM" id="Phobius"/>
    </source>
</evidence>
<dbReference type="HOGENOM" id="CLU_068641_3_0_9"/>
<organism evidence="2 3">
    <name type="scientific">Paenibacillus stellifer</name>
    <dbReference type="NCBI Taxonomy" id="169760"/>
    <lineage>
        <taxon>Bacteria</taxon>
        <taxon>Bacillati</taxon>
        <taxon>Bacillota</taxon>
        <taxon>Bacilli</taxon>
        <taxon>Bacillales</taxon>
        <taxon>Paenibacillaceae</taxon>
        <taxon>Paenibacillus</taxon>
    </lineage>
</organism>
<sequence>MKYRWTSLAWSVAYLLLLLSLSTPFIIITTLFLMVPAVVLFATLNVRQFILTILPVWLILGIINPIYIVIAAYLIIPALVMGRWYKRKAPALSTMLAGAITLMGEFLLLLLLGKTLFQFDLYSYVYDVLNEMRTMALSPIQEFGMGGILGDSSDISNNSRAFIQVIPLALIMGSALITVVTHSIVRPILASMGYALPKLKPAREWRIPKSFIWYYLIATVLQLFFYNSSNNFVLMITDNLVPLLRICFILQTIGFFFFVAHERNWNKIFPVALSVIAILLPPIWIIGIIDLVAPVREMVSKSKR</sequence>
<protein>
    <submittedName>
        <fullName evidence="2">Membrane protein</fullName>
    </submittedName>
</protein>
<feature type="transmembrane region" description="Helical" evidence="1">
    <location>
        <begin position="161"/>
        <end position="189"/>
    </location>
</feature>
<dbReference type="EMBL" id="CP009286">
    <property type="protein sequence ID" value="AIQ66182.1"/>
    <property type="molecule type" value="Genomic_DNA"/>
</dbReference>
<evidence type="ECO:0000313" key="3">
    <source>
        <dbReference type="Proteomes" id="UP000029507"/>
    </source>
</evidence>
<dbReference type="KEGG" id="pste:PSTEL_26780"/>
<dbReference type="Proteomes" id="UP000029507">
    <property type="component" value="Chromosome"/>
</dbReference>
<accession>A0A089LZ33</accession>
<keyword evidence="1" id="KW-1133">Transmembrane helix</keyword>
<feature type="transmembrane region" description="Helical" evidence="1">
    <location>
        <begin position="271"/>
        <end position="293"/>
    </location>
</feature>
<dbReference type="InterPro" id="IPR018710">
    <property type="entry name" value="DUF2232"/>
</dbReference>
<dbReference type="PANTHER" id="PTHR41324:SF1">
    <property type="entry name" value="DUF2232 DOMAIN-CONTAINING PROTEIN"/>
    <property type="match status" value="1"/>
</dbReference>
<keyword evidence="3" id="KW-1185">Reference proteome</keyword>
<feature type="transmembrane region" description="Helical" evidence="1">
    <location>
        <begin position="240"/>
        <end position="259"/>
    </location>
</feature>
<dbReference type="AlphaFoldDB" id="A0A089LZ33"/>